<dbReference type="PANTHER" id="PTHR39337">
    <property type="entry name" value="BLR5642 PROTEIN"/>
    <property type="match status" value="1"/>
</dbReference>
<evidence type="ECO:0000256" key="1">
    <source>
        <dbReference type="SAM" id="MobiDB-lite"/>
    </source>
</evidence>
<comment type="caution">
    <text evidence="2">The sequence shown here is derived from an EMBL/GenBank/DDBJ whole genome shotgun (WGS) entry which is preliminary data.</text>
</comment>
<dbReference type="EMBL" id="NJBO01000001">
    <property type="protein sequence ID" value="TKJ44256.1"/>
    <property type="molecule type" value="Genomic_DNA"/>
</dbReference>
<dbReference type="Proteomes" id="UP000317778">
    <property type="component" value="Unassembled WGS sequence"/>
</dbReference>
<protein>
    <recommendedName>
        <fullName evidence="4">DUF488 domain-containing protein</fullName>
    </recommendedName>
</protein>
<feature type="compositionally biased region" description="Basic residues" evidence="1">
    <location>
        <begin position="141"/>
        <end position="155"/>
    </location>
</feature>
<gene>
    <name evidence="2" type="ORF">CEE36_00505</name>
</gene>
<proteinExistence type="predicted"/>
<sequence length="195" mass="22597">MRIYTLGTENRSEPEIAKILSKYQIQVLADIRRSAASPIKHLRRENIQNICKNNKVEYIYLGNELGSERETGRVNNLDPALYERGIAILKRLARTRGLLILCSEHTPEKCNRRLIAAELAKDGAEVFHLLELEKLWRPTRKKAGVYGKRPSKRKRSREDRGRKDHRRGRSKSSEPGKERPVLKKKTSRSKMDKIS</sequence>
<dbReference type="Pfam" id="PF04343">
    <property type="entry name" value="DUF488"/>
    <property type="match status" value="1"/>
</dbReference>
<dbReference type="PANTHER" id="PTHR39337:SF1">
    <property type="entry name" value="BLR5642 PROTEIN"/>
    <property type="match status" value="1"/>
</dbReference>
<feature type="compositionally biased region" description="Basic and acidic residues" evidence="1">
    <location>
        <begin position="171"/>
        <end position="181"/>
    </location>
</feature>
<accession>A0A532VAN3</accession>
<dbReference type="AlphaFoldDB" id="A0A532VAN3"/>
<organism evidence="2 3">
    <name type="scientific">candidate division TA06 bacterium B3_TA06</name>
    <dbReference type="NCBI Taxonomy" id="2012487"/>
    <lineage>
        <taxon>Bacteria</taxon>
        <taxon>Bacteria division TA06</taxon>
    </lineage>
</organism>
<evidence type="ECO:0000313" key="2">
    <source>
        <dbReference type="EMBL" id="TKJ44256.1"/>
    </source>
</evidence>
<name>A0A532VAN3_UNCT6</name>
<feature type="region of interest" description="Disordered" evidence="1">
    <location>
        <begin position="141"/>
        <end position="195"/>
    </location>
</feature>
<reference evidence="2 3" key="1">
    <citation type="submission" date="2017-06" db="EMBL/GenBank/DDBJ databases">
        <title>Novel microbial phyla capable of carbon fixation and sulfur reduction in deep-sea sediments.</title>
        <authorList>
            <person name="Huang J."/>
            <person name="Baker B."/>
            <person name="Wang Y."/>
        </authorList>
    </citation>
    <scope>NUCLEOTIDE SEQUENCE [LARGE SCALE GENOMIC DNA]</scope>
    <source>
        <strain evidence="2">B3_TA06</strain>
    </source>
</reference>
<evidence type="ECO:0008006" key="4">
    <source>
        <dbReference type="Google" id="ProtNLM"/>
    </source>
</evidence>
<evidence type="ECO:0000313" key="3">
    <source>
        <dbReference type="Proteomes" id="UP000317778"/>
    </source>
</evidence>
<dbReference type="InterPro" id="IPR007438">
    <property type="entry name" value="DUF488"/>
</dbReference>